<reference evidence="2" key="1">
    <citation type="submission" date="2021-10" db="EMBL/GenBank/DDBJ databases">
        <title>De novo Genome Assembly of Clathrus columnatus (Basidiomycota, Fungi) Using Illumina and Nanopore Sequence Data.</title>
        <authorList>
            <person name="Ogiso-Tanaka E."/>
            <person name="Itagaki H."/>
            <person name="Hosoya T."/>
            <person name="Hosaka K."/>
        </authorList>
    </citation>
    <scope>NUCLEOTIDE SEQUENCE</scope>
    <source>
        <strain evidence="2">MO-923</strain>
    </source>
</reference>
<proteinExistence type="predicted"/>
<evidence type="ECO:0000313" key="2">
    <source>
        <dbReference type="EMBL" id="GJJ13394.1"/>
    </source>
</evidence>
<dbReference type="Proteomes" id="UP001050691">
    <property type="component" value="Unassembled WGS sequence"/>
</dbReference>
<gene>
    <name evidence="2" type="ORF">Clacol_007648</name>
</gene>
<keyword evidence="3" id="KW-1185">Reference proteome</keyword>
<evidence type="ECO:0000313" key="3">
    <source>
        <dbReference type="Proteomes" id="UP001050691"/>
    </source>
</evidence>
<comment type="caution">
    <text evidence="2">The sequence shown here is derived from an EMBL/GenBank/DDBJ whole genome shotgun (WGS) entry which is preliminary data.</text>
</comment>
<feature type="compositionally biased region" description="Low complexity" evidence="1">
    <location>
        <begin position="205"/>
        <end position="217"/>
    </location>
</feature>
<organism evidence="2 3">
    <name type="scientific">Clathrus columnatus</name>
    <dbReference type="NCBI Taxonomy" id="1419009"/>
    <lineage>
        <taxon>Eukaryota</taxon>
        <taxon>Fungi</taxon>
        <taxon>Dikarya</taxon>
        <taxon>Basidiomycota</taxon>
        <taxon>Agaricomycotina</taxon>
        <taxon>Agaricomycetes</taxon>
        <taxon>Phallomycetidae</taxon>
        <taxon>Phallales</taxon>
        <taxon>Clathraceae</taxon>
        <taxon>Clathrus</taxon>
    </lineage>
</organism>
<dbReference type="EMBL" id="BPWL01000008">
    <property type="protein sequence ID" value="GJJ13394.1"/>
    <property type="molecule type" value="Genomic_DNA"/>
</dbReference>
<evidence type="ECO:0000256" key="1">
    <source>
        <dbReference type="SAM" id="MobiDB-lite"/>
    </source>
</evidence>
<accession>A0AAV5AFH2</accession>
<dbReference type="AlphaFoldDB" id="A0AAV5AFH2"/>
<feature type="region of interest" description="Disordered" evidence="1">
    <location>
        <begin position="200"/>
        <end position="220"/>
    </location>
</feature>
<feature type="region of interest" description="Disordered" evidence="1">
    <location>
        <begin position="553"/>
        <end position="580"/>
    </location>
</feature>
<sequence length="580" mass="66280">MTVFQLQNIDHPDNLHFLSNGSCSIGYRGLNLQVVQLTINHTLSLTPDLFHAAATSMEAFHWDEVVDSDVAFDFDAYIDVPSLVDVRARTLNTYTDSSQSQQKVVNTDIGNDVHTSCNNFRHSSNQTISDSLNGNLLRDNTNLHTSSFPQFPVTPFASTGSDVFNSYSQDYSINPEKTIIKRPKTGRALLYSPSPAFRFARPHTPSQSSKSPSPLSSTCNSDATIAPVTSTYPSNSTINVTFSELLKILEPNIRREYEDRLIELQYSLRTEYNAKNEIEVHRVREECRVEFEALLQERMKELKTDYETRVREAIQSSNRFRTNMHGLELDEARIEFEATLKERMEEVQAICNETVEERDEQLTRLKKKLQRGTIQNIRMMMMENRKMSTRSRERKQKEERWRTEVIRVERPGRNMSLKEIVTCEERQRLTSDVSSIPELEGDDNNAYTTYLSDSEIDEPSPGVPIVLGRGDNDDTNTKYLSEGEIDETSPPIASIPPAQDLKLNEAEEKKFIFGLQLEYALERARRLDALEETRACREKITGLEKRLQGRWAENRTVTNHSDSPVDRGTPASVLHIPQPS</sequence>
<protein>
    <submittedName>
        <fullName evidence="2">Uncharacterized protein</fullName>
    </submittedName>
</protein>
<name>A0AAV5AFH2_9AGAM</name>
<feature type="region of interest" description="Disordered" evidence="1">
    <location>
        <begin position="452"/>
        <end position="472"/>
    </location>
</feature>